<gene>
    <name evidence="1" type="ORF">GGP41_004481</name>
</gene>
<dbReference type="AlphaFoldDB" id="A0A8H5Z6I4"/>
<dbReference type="PANTHER" id="PTHR11685">
    <property type="entry name" value="RBR FAMILY RING FINGER AND IBR DOMAIN-CONTAINING"/>
    <property type="match status" value="1"/>
</dbReference>
<dbReference type="EMBL" id="WNKQ01000024">
    <property type="protein sequence ID" value="KAF5844346.1"/>
    <property type="molecule type" value="Genomic_DNA"/>
</dbReference>
<evidence type="ECO:0008006" key="3">
    <source>
        <dbReference type="Google" id="ProtNLM"/>
    </source>
</evidence>
<dbReference type="GO" id="GO:0016567">
    <property type="term" value="P:protein ubiquitination"/>
    <property type="evidence" value="ECO:0007669"/>
    <property type="project" value="InterPro"/>
</dbReference>
<evidence type="ECO:0000313" key="2">
    <source>
        <dbReference type="Proteomes" id="UP000624244"/>
    </source>
</evidence>
<organism evidence="1 2">
    <name type="scientific">Cochliobolus sativus</name>
    <name type="common">Common root rot and spot blotch fungus</name>
    <name type="synonym">Bipolaris sorokiniana</name>
    <dbReference type="NCBI Taxonomy" id="45130"/>
    <lineage>
        <taxon>Eukaryota</taxon>
        <taxon>Fungi</taxon>
        <taxon>Dikarya</taxon>
        <taxon>Ascomycota</taxon>
        <taxon>Pezizomycotina</taxon>
        <taxon>Dothideomycetes</taxon>
        <taxon>Pleosporomycetidae</taxon>
        <taxon>Pleosporales</taxon>
        <taxon>Pleosporineae</taxon>
        <taxon>Pleosporaceae</taxon>
        <taxon>Bipolaris</taxon>
    </lineage>
</organism>
<protein>
    <recommendedName>
        <fullName evidence="3">IBR domain-containing protein</fullName>
    </recommendedName>
</protein>
<sequence length="368" mass="41504">MLKISDSLIIWPAGFQGRVASWLLNLIFTTDQPNCSSYLDGCITAPRLQIEEITYHNETSNKGKYPADTVPDHNVACVSYLSEIKSHLQVLENTKLAHSIANAVYIDAEIVTQMSQQETTEITCRLAAILTADDSLYTDTASEADPSVSSAQCQARALSHLSREQSKCCVCRGDFLLASVERFECGYAYCSDCFKRVVMRATVERDLVYMPPSLNRWNREKDTREKTYCANSNCGRLIAPAHIISSEATCPRYMHKTCSTCKNHYHEDDCPADLDLREALELGQVKRWQRCFSCRALVEIDWACNHMTVATDVLFGKSKTYITVQYKLWPEQRADTFLGICVNNVLTTYKTNFAIMTNAIIVDGRSSR</sequence>
<name>A0A8H5Z6I4_COCSA</name>
<reference evidence="1" key="1">
    <citation type="submission" date="2019-11" db="EMBL/GenBank/DDBJ databases">
        <title>Bipolaris sorokiniana Genome sequencing.</title>
        <authorList>
            <person name="Wang H."/>
        </authorList>
    </citation>
    <scope>NUCLEOTIDE SEQUENCE</scope>
</reference>
<comment type="caution">
    <text evidence="1">The sequence shown here is derived from an EMBL/GenBank/DDBJ whole genome shotgun (WGS) entry which is preliminary data.</text>
</comment>
<dbReference type="Proteomes" id="UP000624244">
    <property type="component" value="Unassembled WGS sequence"/>
</dbReference>
<proteinExistence type="predicted"/>
<dbReference type="GO" id="GO:0004842">
    <property type="term" value="F:ubiquitin-protein transferase activity"/>
    <property type="evidence" value="ECO:0007669"/>
    <property type="project" value="InterPro"/>
</dbReference>
<evidence type="ECO:0000313" key="1">
    <source>
        <dbReference type="EMBL" id="KAF5844346.1"/>
    </source>
</evidence>
<dbReference type="InterPro" id="IPR031127">
    <property type="entry name" value="E3_UB_ligase_RBR"/>
</dbReference>
<accession>A0A8H5Z6I4</accession>